<dbReference type="CDD" id="cd00761">
    <property type="entry name" value="Glyco_tranf_GTA_type"/>
    <property type="match status" value="1"/>
</dbReference>
<accession>A0A8D9VUW9</accession>
<dbReference type="PANTHER" id="PTHR22916">
    <property type="entry name" value="GLYCOSYLTRANSFERASE"/>
    <property type="match status" value="1"/>
</dbReference>
<dbReference type="InterPro" id="IPR029044">
    <property type="entry name" value="Nucleotide-diphossugar_trans"/>
</dbReference>
<reference evidence="4 5" key="1">
    <citation type="submission" date="2009-01" db="EMBL/GenBank/DDBJ databases">
        <authorList>
            <person name="Qin X."/>
            <person name="Bachman B."/>
            <person name="Battles P."/>
            <person name="Bell A."/>
            <person name="Bess C."/>
            <person name="Bickham C."/>
            <person name="Chaboub L."/>
            <person name="Chen D."/>
            <person name="Coyle M."/>
            <person name="Deiros D.R."/>
            <person name="Dinh H."/>
            <person name="Forbes L."/>
            <person name="Fowler G."/>
            <person name="Francisco L."/>
            <person name="Fu Q."/>
            <person name="Gubbala S."/>
            <person name="Hale W."/>
            <person name="Han Y."/>
            <person name="Hemphill L."/>
            <person name="Highlander S.K."/>
            <person name="Hirani K."/>
            <person name="Hogues M."/>
            <person name="Jackson L."/>
            <person name="Jakkamsetti A."/>
            <person name="Javaid M."/>
            <person name="Jiang H."/>
            <person name="Korchina V."/>
            <person name="Kovar C."/>
            <person name="Lara F."/>
            <person name="Lee S."/>
            <person name="Mata R."/>
            <person name="Mathew T."/>
            <person name="Moen C."/>
            <person name="Morales K."/>
            <person name="Munidasa M."/>
            <person name="Nazareth L."/>
            <person name="Ngo R."/>
            <person name="Nguyen L."/>
            <person name="Okwuonu G."/>
            <person name="Ongeri F."/>
            <person name="Patil S."/>
            <person name="Petrosino J."/>
            <person name="Pham C."/>
            <person name="Pham P."/>
            <person name="Pu L.-L."/>
            <person name="Puazo M."/>
            <person name="Raj R."/>
            <person name="Reid J."/>
            <person name="Rouhana J."/>
            <person name="Saada N."/>
            <person name="Shang Y."/>
            <person name="Simmons D."/>
            <person name="Thornton R."/>
            <person name="Warren J."/>
            <person name="Weissenberger G."/>
            <person name="Zhang J."/>
            <person name="Zhang L."/>
            <person name="Zhou C."/>
            <person name="Zhu D."/>
            <person name="Muzny D."/>
            <person name="Worley K."/>
            <person name="Gibbs R."/>
        </authorList>
    </citation>
    <scope>NUCLEOTIDE SEQUENCE [LARGE SCALE GENOMIC DNA]</scope>
    <source>
        <strain evidence="4 5">CF48-3A</strain>
    </source>
</reference>
<evidence type="ECO:0000256" key="2">
    <source>
        <dbReference type="ARBA" id="ARBA00022679"/>
    </source>
</evidence>
<evidence type="ECO:0000313" key="4">
    <source>
        <dbReference type="EMBL" id="EEI65966.1"/>
    </source>
</evidence>
<dbReference type="Proteomes" id="UP000003419">
    <property type="component" value="Unassembled WGS sequence"/>
</dbReference>
<evidence type="ECO:0000256" key="1">
    <source>
        <dbReference type="ARBA" id="ARBA00022676"/>
    </source>
</evidence>
<dbReference type="Gene3D" id="3.90.550.10">
    <property type="entry name" value="Spore Coat Polysaccharide Biosynthesis Protein SpsA, Chain A"/>
    <property type="match status" value="1"/>
</dbReference>
<keyword evidence="1 4" id="KW-0328">Glycosyltransferase</keyword>
<dbReference type="EC" id="2.4.-.-" evidence="4"/>
<evidence type="ECO:0000313" key="5">
    <source>
        <dbReference type="Proteomes" id="UP000003419"/>
    </source>
</evidence>
<organism evidence="4 5">
    <name type="scientific">Limosilactobacillus reuteri CF48-3A</name>
    <dbReference type="NCBI Taxonomy" id="525341"/>
    <lineage>
        <taxon>Bacteria</taxon>
        <taxon>Bacillati</taxon>
        <taxon>Bacillota</taxon>
        <taxon>Bacilli</taxon>
        <taxon>Lactobacillales</taxon>
        <taxon>Lactobacillaceae</taxon>
        <taxon>Limosilactobacillus</taxon>
    </lineage>
</organism>
<dbReference type="PANTHER" id="PTHR22916:SF51">
    <property type="entry name" value="GLYCOSYLTRANSFERASE EPSH-RELATED"/>
    <property type="match status" value="1"/>
</dbReference>
<evidence type="ECO:0000259" key="3">
    <source>
        <dbReference type="Pfam" id="PF00535"/>
    </source>
</evidence>
<dbReference type="Pfam" id="PF00535">
    <property type="entry name" value="Glycos_transf_2"/>
    <property type="match status" value="1"/>
</dbReference>
<dbReference type="InterPro" id="IPR001173">
    <property type="entry name" value="Glyco_trans_2-like"/>
</dbReference>
<dbReference type="GO" id="GO:0016757">
    <property type="term" value="F:glycosyltransferase activity"/>
    <property type="evidence" value="ECO:0007669"/>
    <property type="project" value="UniProtKB-KW"/>
</dbReference>
<comment type="caution">
    <text evidence="4">The sequence shown here is derived from an EMBL/GenBank/DDBJ whole genome shotgun (WGS) entry which is preliminary data.</text>
</comment>
<dbReference type="EMBL" id="ACHG01000072">
    <property type="protein sequence ID" value="EEI65966.1"/>
    <property type="molecule type" value="Genomic_DNA"/>
</dbReference>
<dbReference type="SUPFAM" id="SSF53448">
    <property type="entry name" value="Nucleotide-diphospho-sugar transferases"/>
    <property type="match status" value="1"/>
</dbReference>
<protein>
    <submittedName>
        <fullName evidence="4">Glycosyltransferase, group 2 family protein</fullName>
        <ecNumber evidence="4">2.4.-.-</ecNumber>
    </submittedName>
</protein>
<name>A0A8D9VUW9_LIMRT</name>
<gene>
    <name evidence="4" type="ORF">HMPREF0534_0710</name>
</gene>
<dbReference type="AlphaFoldDB" id="A0A8D9VUW9"/>
<feature type="domain" description="Glycosyltransferase 2-like" evidence="3">
    <location>
        <begin position="9"/>
        <end position="130"/>
    </location>
</feature>
<sequence length="321" mass="37446">MNKLEPVVSVIVPTYNSERTIEKCIESLLGQTLPNFDIYVIDDGSTDKTFTCLKKFDADHRVHIYTQANKGVSSARNNGLKRVRTKYITFVDSDDFVSPTYLERLVHGIESRPVEMAICNIPSNFMFLSKNTVLDSGEVMNMLLSPYGMGGYLWNKIFESKIIRDNDISFNEDFFVAEDLIFCEQYLVHAKKVNLLTTHDYHYNDLNGVSKNIKFRENNVDFYLNYFNALKYILSMETNINNIEKNLKARMCDLGCDIVRIINLNKNIENYNVKKELLNFINQNKGIFFESSIINDKRKILLKLTLYYPILVEFIDRYKNR</sequence>
<keyword evidence="2 4" id="KW-0808">Transferase</keyword>
<dbReference type="RefSeq" id="WP_003671614.1">
    <property type="nucleotide sequence ID" value="NZ_GG693673.1"/>
</dbReference>
<proteinExistence type="predicted"/>